<keyword evidence="1" id="KW-0175">Coiled coil</keyword>
<reference evidence="3" key="2">
    <citation type="submission" date="2025-09" db="UniProtKB">
        <authorList>
            <consortium name="Ensembl"/>
        </authorList>
    </citation>
    <scope>IDENTIFICATION</scope>
</reference>
<dbReference type="GO" id="GO:0005576">
    <property type="term" value="C:extracellular region"/>
    <property type="evidence" value="ECO:0007669"/>
    <property type="project" value="GOC"/>
</dbReference>
<dbReference type="Ensembl" id="ENSCCRT00000165877.1">
    <property type="protein sequence ID" value="ENSCCRP00000167236.1"/>
    <property type="gene ID" value="ENSCCRG00000057991.1"/>
</dbReference>
<accession>A0A9J8CMR8</accession>
<dbReference type="PANTHER" id="PTHR16275">
    <property type="entry name" value="COILED-COIL DOMAIN-CONTAINING PROTEIN 40"/>
    <property type="match status" value="1"/>
</dbReference>
<dbReference type="GO" id="GO:0001947">
    <property type="term" value="P:heart looping"/>
    <property type="evidence" value="ECO:0007669"/>
    <property type="project" value="TreeGrafter"/>
</dbReference>
<feature type="compositionally biased region" description="Polar residues" evidence="2">
    <location>
        <begin position="142"/>
        <end position="152"/>
    </location>
</feature>
<feature type="compositionally biased region" description="Polar residues" evidence="2">
    <location>
        <begin position="35"/>
        <end position="45"/>
    </location>
</feature>
<reference evidence="3" key="1">
    <citation type="submission" date="2025-08" db="UniProtKB">
        <authorList>
            <consortium name="Ensembl"/>
        </authorList>
    </citation>
    <scope>IDENTIFICATION</scope>
</reference>
<evidence type="ECO:0000313" key="3">
    <source>
        <dbReference type="Ensembl" id="ENSCCRP00000167236.1"/>
    </source>
</evidence>
<feature type="coiled-coil region" evidence="1">
    <location>
        <begin position="618"/>
        <end position="659"/>
    </location>
</feature>
<protein>
    <submittedName>
        <fullName evidence="3">Coiled-coil domain 40 molecular ruler complex subunit</fullName>
    </submittedName>
</protein>
<dbReference type="GO" id="GO:0060287">
    <property type="term" value="P:epithelial cilium movement involved in determination of left/right asymmetry"/>
    <property type="evidence" value="ECO:0007669"/>
    <property type="project" value="TreeGrafter"/>
</dbReference>
<organism evidence="3 4">
    <name type="scientific">Cyprinus carpio carpio</name>
    <dbReference type="NCBI Taxonomy" id="630221"/>
    <lineage>
        <taxon>Eukaryota</taxon>
        <taxon>Metazoa</taxon>
        <taxon>Chordata</taxon>
        <taxon>Craniata</taxon>
        <taxon>Vertebrata</taxon>
        <taxon>Euteleostomi</taxon>
        <taxon>Actinopterygii</taxon>
        <taxon>Neopterygii</taxon>
        <taxon>Teleostei</taxon>
        <taxon>Ostariophysi</taxon>
        <taxon>Cypriniformes</taxon>
        <taxon>Cyprinidae</taxon>
        <taxon>Cyprininae</taxon>
        <taxon>Cyprinus</taxon>
    </lineage>
</organism>
<dbReference type="PANTHER" id="PTHR16275:SF8">
    <property type="entry name" value="COILED-COIL DOMAIN-CONTAINING PROTEIN 40"/>
    <property type="match status" value="1"/>
</dbReference>
<dbReference type="AlphaFoldDB" id="A0A9J8CMR8"/>
<feature type="compositionally biased region" description="Basic and acidic residues" evidence="2">
    <location>
        <begin position="10"/>
        <end position="24"/>
    </location>
</feature>
<dbReference type="Proteomes" id="UP001108240">
    <property type="component" value="Unplaced"/>
</dbReference>
<dbReference type="GeneTree" id="ENSGT00440000035688"/>
<feature type="region of interest" description="Disordered" evidence="2">
    <location>
        <begin position="1"/>
        <end position="56"/>
    </location>
</feature>
<dbReference type="GO" id="GO:0035082">
    <property type="term" value="P:axoneme assembly"/>
    <property type="evidence" value="ECO:0007669"/>
    <property type="project" value="InterPro"/>
</dbReference>
<sequence>MEGGGCDQINRQEEQSDHYDRGSDHAVTSALAAGTSGQHSLQLEISDTEAEERVREEDEEEELVVLDPEHPLMKIFQSALKNNLSNQLERLNLELCEKVIETRKKKKRKKKHFAENSWYFPLQIMLARLQASLEASHEANAQAASQHRQAQDQLDGVKSQYQDTASQANKQRMQVSDLQSKVDSLALKLLYMQEANADLHSDIKAIINASHKAQKERTQTEAHKHQQDLYVECLTKHVEKLSEQISLYDVQNITQTEQTKAVKEALSEAQLELDSVIVEHRQLLQQWNSSLLMMRRRDEAYTAMQEELRLANDQVRSLDTEIEGYKKSITQEEEQNEHLTLHLNRAQNDGTTSRKLITHSQNHQEVLQDHKVLQSEIEGLKKQMEKESAVRVDLEDQIMNKLQEQLTHNNAYDLDMFNSNLCIYVISQEAQVTKLENDINAVMLEGQEEATHLDSLAAFQAELEQEMSQRHLLLSSREAEIAKQVTDIEQRQATINIYNKIKDIVSSTGHEDLGPLEIHAATLSKKLEEVGAEIKEQQQLWLWQQGELVRFTQEKQAHSSSVQTLQTQLTILQQSKIRRESMHHFSLTCSGPFYVLNRVEAKFCRIVDLNPDLNIHVILEAERDSVETQLKLERLNEEKMRLINSIVEAECQIMLLEKRTQLMRETRSAVDSDTGQGDIRTMRAEIHRMEVCYAQLMKQQERLLRDMVSVVARRETIAVRSEAQACSDHKQPTHNDYHNILQSLRIKILQAKKQAEECDGVIAQLEEKQCSMTSSLRDKHLHLNDLQNTRGEIRMYCSLPFFSQNLSRLPMLQVRAKHLQAVKEGQYALVACGDTALELATQKQEERLKMVSSTLRQHHSAFHRISLTMAEHLHSGLQGSQ</sequence>
<evidence type="ECO:0000256" key="1">
    <source>
        <dbReference type="SAM" id="Coils"/>
    </source>
</evidence>
<dbReference type="OMA" id="NSANVEM"/>
<evidence type="ECO:0000256" key="2">
    <source>
        <dbReference type="SAM" id="MobiDB-lite"/>
    </source>
</evidence>
<feature type="coiled-coil region" evidence="1">
    <location>
        <begin position="266"/>
        <end position="397"/>
    </location>
</feature>
<dbReference type="InterPro" id="IPR037386">
    <property type="entry name" value="CCDC40"/>
</dbReference>
<evidence type="ECO:0000313" key="4">
    <source>
        <dbReference type="Proteomes" id="UP001108240"/>
    </source>
</evidence>
<dbReference type="GO" id="GO:0005929">
    <property type="term" value="C:cilium"/>
    <property type="evidence" value="ECO:0007669"/>
    <property type="project" value="TreeGrafter"/>
</dbReference>
<dbReference type="GO" id="GO:0005737">
    <property type="term" value="C:cytoplasm"/>
    <property type="evidence" value="ECO:0007669"/>
    <property type="project" value="TreeGrafter"/>
</dbReference>
<name>A0A9J8CMR8_CYPCA</name>
<feature type="compositionally biased region" description="Polar residues" evidence="2">
    <location>
        <begin position="159"/>
        <end position="175"/>
    </location>
</feature>
<feature type="region of interest" description="Disordered" evidence="2">
    <location>
        <begin position="138"/>
        <end position="175"/>
    </location>
</feature>
<proteinExistence type="predicted"/>
<keyword evidence="4" id="KW-1185">Reference proteome</keyword>